<dbReference type="RefSeq" id="WP_189406017.1">
    <property type="nucleotide sequence ID" value="NZ_BMXP01000004.1"/>
</dbReference>
<evidence type="ECO:0000313" key="2">
    <source>
        <dbReference type="Proteomes" id="UP000631300"/>
    </source>
</evidence>
<organism evidence="1 2">
    <name type="scientific">Alteromonas halophila</name>
    <dbReference type="NCBI Taxonomy" id="516698"/>
    <lineage>
        <taxon>Bacteria</taxon>
        <taxon>Pseudomonadati</taxon>
        <taxon>Pseudomonadota</taxon>
        <taxon>Gammaproteobacteria</taxon>
        <taxon>Alteromonadales</taxon>
        <taxon>Alteromonadaceae</taxon>
        <taxon>Alteromonas/Salinimonas group</taxon>
        <taxon>Alteromonas</taxon>
    </lineage>
</organism>
<dbReference type="Proteomes" id="UP000631300">
    <property type="component" value="Unassembled WGS sequence"/>
</dbReference>
<gene>
    <name evidence="1" type="ORF">GCM10007391_19870</name>
</gene>
<comment type="caution">
    <text evidence="1">The sequence shown here is derived from an EMBL/GenBank/DDBJ whole genome shotgun (WGS) entry which is preliminary data.</text>
</comment>
<proteinExistence type="predicted"/>
<evidence type="ECO:0000313" key="1">
    <source>
        <dbReference type="EMBL" id="GGW86232.1"/>
    </source>
</evidence>
<reference evidence="1" key="1">
    <citation type="journal article" date="2014" name="Int. J. Syst. Evol. Microbiol.">
        <title>Complete genome sequence of Corynebacterium casei LMG S-19264T (=DSM 44701T), isolated from a smear-ripened cheese.</title>
        <authorList>
            <consortium name="US DOE Joint Genome Institute (JGI-PGF)"/>
            <person name="Walter F."/>
            <person name="Albersmeier A."/>
            <person name="Kalinowski J."/>
            <person name="Ruckert C."/>
        </authorList>
    </citation>
    <scope>NUCLEOTIDE SEQUENCE</scope>
    <source>
        <strain evidence="1">KCTC 22164</strain>
    </source>
</reference>
<dbReference type="AlphaFoldDB" id="A0A918JMM0"/>
<reference evidence="1" key="2">
    <citation type="submission" date="2020-09" db="EMBL/GenBank/DDBJ databases">
        <authorList>
            <person name="Sun Q."/>
            <person name="Kim S."/>
        </authorList>
    </citation>
    <scope>NUCLEOTIDE SEQUENCE</scope>
    <source>
        <strain evidence="1">KCTC 22164</strain>
    </source>
</reference>
<sequence length="84" mass="9269">MLSFTAEVRPHTIDNAVYVLVDNDGTRYEPINLPIAYRVDGTRLEVTATKVTDRASTSQAGMLIKLDNINLLSEGQGKKEGNVY</sequence>
<protein>
    <submittedName>
        <fullName evidence="1">Uncharacterized protein</fullName>
    </submittedName>
</protein>
<accession>A0A918JMM0</accession>
<keyword evidence="2" id="KW-1185">Reference proteome</keyword>
<name>A0A918JMM0_9ALTE</name>
<dbReference type="EMBL" id="BMXP01000004">
    <property type="protein sequence ID" value="GGW86232.1"/>
    <property type="molecule type" value="Genomic_DNA"/>
</dbReference>